<dbReference type="AlphaFoldDB" id="W4V3Y7"/>
<dbReference type="InterPro" id="IPR035911">
    <property type="entry name" value="MurE/MurF_N"/>
</dbReference>
<dbReference type="SUPFAM" id="SSF63418">
    <property type="entry name" value="MurE/MurF N-terminal domain"/>
    <property type="match status" value="1"/>
</dbReference>
<evidence type="ECO:0000259" key="5">
    <source>
        <dbReference type="Pfam" id="PF08245"/>
    </source>
</evidence>
<dbReference type="GO" id="GO:0016881">
    <property type="term" value="F:acid-amino acid ligase activity"/>
    <property type="evidence" value="ECO:0007669"/>
    <property type="project" value="InterPro"/>
</dbReference>
<dbReference type="Proteomes" id="UP000019109">
    <property type="component" value="Unassembled WGS sequence"/>
</dbReference>
<dbReference type="InterPro" id="IPR000713">
    <property type="entry name" value="Mur_ligase_N"/>
</dbReference>
<dbReference type="Gene3D" id="3.40.1190.10">
    <property type="entry name" value="Mur-like, catalytic domain"/>
    <property type="match status" value="1"/>
</dbReference>
<organism evidence="6 7">
    <name type="scientific">Acetivibrio straminisolvens JCM 21531</name>
    <dbReference type="NCBI Taxonomy" id="1294263"/>
    <lineage>
        <taxon>Bacteria</taxon>
        <taxon>Bacillati</taxon>
        <taxon>Bacillota</taxon>
        <taxon>Clostridia</taxon>
        <taxon>Eubacteriales</taxon>
        <taxon>Oscillospiraceae</taxon>
        <taxon>Acetivibrio</taxon>
    </lineage>
</organism>
<evidence type="ECO:0000259" key="4">
    <source>
        <dbReference type="Pfam" id="PF01225"/>
    </source>
</evidence>
<dbReference type="GO" id="GO:0005524">
    <property type="term" value="F:ATP binding"/>
    <property type="evidence" value="ECO:0007669"/>
    <property type="project" value="UniProtKB-KW"/>
</dbReference>
<reference evidence="6" key="1">
    <citation type="journal article" date="2014" name="Genome Announc.">
        <title>Draft Genome Sequence of Clostridium straminisolvens Strain JCM 21531T, Isolated from a Cellulose-Degrading Bacterial Community.</title>
        <authorList>
            <person name="Yuki M."/>
            <person name="Oshima K."/>
            <person name="Suda W."/>
            <person name="Sakamoto M."/>
            <person name="Kitamura K."/>
            <person name="Iida T."/>
            <person name="Hattori M."/>
            <person name="Ohkuma M."/>
        </authorList>
    </citation>
    <scope>NUCLEOTIDE SEQUENCE [LARGE SCALE GENOMIC DNA]</scope>
    <source>
        <strain evidence="6">JCM 21531</strain>
    </source>
</reference>
<keyword evidence="2" id="KW-0547">Nucleotide-binding</keyword>
<evidence type="ECO:0000256" key="1">
    <source>
        <dbReference type="ARBA" id="ARBA00022598"/>
    </source>
</evidence>
<dbReference type="Pfam" id="PF08245">
    <property type="entry name" value="Mur_ligase_M"/>
    <property type="match status" value="1"/>
</dbReference>
<protein>
    <submittedName>
        <fullName evidence="6">UDP-N-acetylmuramoylalanyl-D-glutamyl-2,6-diaminopimelate-D-alanyl-D-alanine ligase</fullName>
    </submittedName>
</protein>
<dbReference type="InterPro" id="IPR051046">
    <property type="entry name" value="MurCDEF_CellWall_CoF430Synth"/>
</dbReference>
<keyword evidence="7" id="KW-1185">Reference proteome</keyword>
<accession>W4V3Y7</accession>
<evidence type="ECO:0000313" key="7">
    <source>
        <dbReference type="Proteomes" id="UP000019109"/>
    </source>
</evidence>
<dbReference type="InterPro" id="IPR036565">
    <property type="entry name" value="Mur-like_cat_sf"/>
</dbReference>
<dbReference type="PANTHER" id="PTHR43024:SF1">
    <property type="entry name" value="UDP-N-ACETYLMURAMOYL-TRIPEPTIDE--D-ALANYL-D-ALANINE LIGASE"/>
    <property type="match status" value="1"/>
</dbReference>
<keyword evidence="1 6" id="KW-0436">Ligase</keyword>
<dbReference type="EMBL" id="BAVR01000007">
    <property type="protein sequence ID" value="GAE87538.1"/>
    <property type="molecule type" value="Genomic_DNA"/>
</dbReference>
<dbReference type="STRING" id="1294263.JCM21531_910"/>
<comment type="caution">
    <text evidence="6">The sequence shown here is derived from an EMBL/GenBank/DDBJ whole genome shotgun (WGS) entry which is preliminary data.</text>
</comment>
<sequence length="176" mass="19196">MENLKCEEVIKAVGGTLVSGEINTVFCNVSTDSRNIKQGDLFVPLIGERFDGHDYIASSLEQGAFGSFTQKEIEPFYGKVLIKVSDTLKALRDLAAYYRQKYKVPFVGITGSVGKTSTKEMVAAVLSKGFNVLKTQGNFNNEIGVPLTIFNLDKSHEAAVVEMGMSGFGEISVLRQ</sequence>
<dbReference type="SUPFAM" id="SSF53623">
    <property type="entry name" value="MurD-like peptide ligases, catalytic domain"/>
    <property type="match status" value="1"/>
</dbReference>
<gene>
    <name evidence="6" type="ORF">JCM21531_910</name>
</gene>
<proteinExistence type="predicted"/>
<evidence type="ECO:0000256" key="2">
    <source>
        <dbReference type="ARBA" id="ARBA00022741"/>
    </source>
</evidence>
<dbReference type="Pfam" id="PF01225">
    <property type="entry name" value="Mur_ligase"/>
    <property type="match status" value="1"/>
</dbReference>
<keyword evidence="3" id="KW-0067">ATP-binding</keyword>
<evidence type="ECO:0000313" key="6">
    <source>
        <dbReference type="EMBL" id="GAE87538.1"/>
    </source>
</evidence>
<evidence type="ECO:0000256" key="3">
    <source>
        <dbReference type="ARBA" id="ARBA00022840"/>
    </source>
</evidence>
<dbReference type="Gene3D" id="3.40.1390.10">
    <property type="entry name" value="MurE/MurF, N-terminal domain"/>
    <property type="match status" value="1"/>
</dbReference>
<feature type="domain" description="Mur ligase N-terminal catalytic" evidence="4">
    <location>
        <begin position="28"/>
        <end position="98"/>
    </location>
</feature>
<name>W4V3Y7_9FIRM</name>
<dbReference type="PANTHER" id="PTHR43024">
    <property type="entry name" value="UDP-N-ACETYLMURAMOYL-TRIPEPTIDE--D-ALANYL-D-ALANINE LIGASE"/>
    <property type="match status" value="1"/>
</dbReference>
<feature type="domain" description="Mur ligase central" evidence="5">
    <location>
        <begin position="109"/>
        <end position="175"/>
    </location>
</feature>
<dbReference type="InterPro" id="IPR013221">
    <property type="entry name" value="Mur_ligase_cen"/>
</dbReference>